<evidence type="ECO:0000256" key="3">
    <source>
        <dbReference type="ARBA" id="ARBA00023157"/>
    </source>
</evidence>
<protein>
    <submittedName>
        <fullName evidence="7">Carboxylesterase 1D isoform X1</fullName>
    </submittedName>
</protein>
<keyword evidence="2" id="KW-0378">Hydrolase</keyword>
<dbReference type="InterPro" id="IPR029058">
    <property type="entry name" value="AB_hydrolase_fold"/>
</dbReference>
<dbReference type="Gene3D" id="3.40.50.1820">
    <property type="entry name" value="alpha/beta hydrolase"/>
    <property type="match status" value="2"/>
</dbReference>
<accession>A0A2D0SF10</accession>
<dbReference type="RefSeq" id="XP_017341304.1">
    <property type="nucleotide sequence ID" value="XM_017485815.3"/>
</dbReference>
<dbReference type="InterPro" id="IPR019819">
    <property type="entry name" value="Carboxylesterase_B_CS"/>
</dbReference>
<dbReference type="GO" id="GO:0016787">
    <property type="term" value="F:hydrolase activity"/>
    <property type="evidence" value="ECO:0007669"/>
    <property type="project" value="UniProtKB-KW"/>
</dbReference>
<feature type="domain" description="Carboxylesterase type B" evidence="5">
    <location>
        <begin position="25"/>
        <end position="535"/>
    </location>
</feature>
<keyword evidence="6" id="KW-1185">Reference proteome</keyword>
<evidence type="ECO:0000313" key="7">
    <source>
        <dbReference type="RefSeq" id="XP_017341304.1"/>
    </source>
</evidence>
<evidence type="ECO:0000256" key="4">
    <source>
        <dbReference type="SAM" id="SignalP"/>
    </source>
</evidence>
<evidence type="ECO:0000259" key="5">
    <source>
        <dbReference type="Pfam" id="PF00135"/>
    </source>
</evidence>
<gene>
    <name evidence="7" type="primary">ces2b</name>
</gene>
<reference evidence="7" key="2">
    <citation type="submission" date="2025-08" db="UniProtKB">
        <authorList>
            <consortium name="RefSeq"/>
        </authorList>
    </citation>
    <scope>IDENTIFICATION</scope>
    <source>
        <tissue evidence="7">Blood</tissue>
    </source>
</reference>
<dbReference type="CTD" id="234669"/>
<dbReference type="Proteomes" id="UP000221080">
    <property type="component" value="Chromosome 14"/>
</dbReference>
<dbReference type="InterPro" id="IPR050309">
    <property type="entry name" value="Type-B_Carboxylest/Lipase"/>
</dbReference>
<dbReference type="CDD" id="cd00312">
    <property type="entry name" value="Esterase_lipase"/>
    <property type="match status" value="2"/>
</dbReference>
<keyword evidence="4" id="KW-0732">Signal</keyword>
<dbReference type="FunFam" id="3.40.50.1820:FF:000011">
    <property type="entry name" value="Carboxylic ester hydrolase"/>
    <property type="match status" value="2"/>
</dbReference>
<dbReference type="InterPro" id="IPR002018">
    <property type="entry name" value="CarbesteraseB"/>
</dbReference>
<reference evidence="6" key="1">
    <citation type="journal article" date="2016" name="Nat. Commun.">
        <title>The channel catfish genome sequence provides insights into the evolution of scale formation in teleosts.</title>
        <authorList>
            <person name="Liu Z."/>
            <person name="Liu S."/>
            <person name="Yao J."/>
            <person name="Bao L."/>
            <person name="Zhang J."/>
            <person name="Li Y."/>
            <person name="Jiang C."/>
            <person name="Sun L."/>
            <person name="Wang R."/>
            <person name="Zhang Y."/>
            <person name="Zhou T."/>
            <person name="Zeng Q."/>
            <person name="Fu Q."/>
            <person name="Gao S."/>
            <person name="Li N."/>
            <person name="Koren S."/>
            <person name="Jiang Y."/>
            <person name="Zimin A."/>
            <person name="Xu P."/>
            <person name="Phillippy A.M."/>
            <person name="Geng X."/>
            <person name="Song L."/>
            <person name="Sun F."/>
            <person name="Li C."/>
            <person name="Wang X."/>
            <person name="Chen A."/>
            <person name="Jin Y."/>
            <person name="Yuan Z."/>
            <person name="Yang Y."/>
            <person name="Tan S."/>
            <person name="Peatman E."/>
            <person name="Lu J."/>
            <person name="Qin Z."/>
            <person name="Dunham R."/>
            <person name="Li Z."/>
            <person name="Sonstegard T."/>
            <person name="Feng J."/>
            <person name="Danzmann R.G."/>
            <person name="Schroeder S."/>
            <person name="Scheffler B."/>
            <person name="Duke M.V."/>
            <person name="Ballard L."/>
            <person name="Kucuktas H."/>
            <person name="Kaltenboeck L."/>
            <person name="Liu H."/>
            <person name="Armbruster J."/>
            <person name="Xie Y."/>
            <person name="Kirby M.L."/>
            <person name="Tian Y."/>
            <person name="Flanagan M.E."/>
            <person name="Mu W."/>
            <person name="Waldbieser G.C."/>
        </authorList>
    </citation>
    <scope>NUCLEOTIDE SEQUENCE [LARGE SCALE GENOMIC DNA]</scope>
    <source>
        <strain evidence="6">SDA103</strain>
    </source>
</reference>
<evidence type="ECO:0000256" key="1">
    <source>
        <dbReference type="ARBA" id="ARBA00005964"/>
    </source>
</evidence>
<comment type="similarity">
    <text evidence="1">Belongs to the type-B carboxylesterase/lipase family.</text>
</comment>
<dbReference type="KEGG" id="ipu:108275184"/>
<name>A0A2D0SF10_ICTPU</name>
<dbReference type="STRING" id="7998.ENSIPUP00000006063"/>
<dbReference type="OrthoDB" id="3200163at2759"/>
<evidence type="ECO:0000313" key="6">
    <source>
        <dbReference type="Proteomes" id="UP000221080"/>
    </source>
</evidence>
<dbReference type="AlphaFoldDB" id="A0A2D0SF10"/>
<dbReference type="PROSITE" id="PS00122">
    <property type="entry name" value="CARBOXYLESTERASE_B_1"/>
    <property type="match status" value="2"/>
</dbReference>
<sequence>MGMFTVLLWSFLGVNIIISATANDGPVVQTKYGALKGEYLKAKGKDTLIHSYLGVPFAKPPVGPLRLSAPQPAEQWQGVRDAAKQPNMCVQNREQCMNILKNFSMTLEVPEVSEDCLYLNIYTPAKPSEDTKLPVMVWIHGGGLSLGSASVFDGHALAAYQNVVVVLIQYRLGFLGFFSTGDELAPGNYGLLDQVAALQWVQENIHSFGGDPGSVTIFGESAGGVSVSYHILAPLSAGLFRYAIAGSGTAAMDAIFTTSPLPVAQYVANASGCDTSSTKQIADCVMRLSEEDLLTIAKKDNGFFKVTTDGRFLPKSVDELLQNKEFSKVPFITGVTDDEGGFGLLNFLGPPGWAEGLDREQVMSLMPFFFPDPSEKWLHEIVVNEYLGTTNDRIEIRDGFREMCGDILFNLPTLEVAKHHKDSGAPVYLYEFQHTFNELKKKKPSFVGSDHGDELHFVFGSCFLNGHLKIDGQFTEEENKLCRTIMAYWGNFARTGSPNGPGLTPWPEFGAEAEYLGIGLEQKPGKNLKEKHYAFLTQTLSQLRHEKKKGPVVQTKYGALKGEHVTAKGKDTVVYSYLGVPFAKPPVGPLRFTAPQPAEQWKGVRDATKQPYMCIQNRETTVELFSSVSLSVEIPEVSEDCLYLNIYTPAKPGEDAKLPVMVWIHGGGLTMGSASICDGSALSAYQNVVVVLIQYRLGLFGFFSTGDEHAPGNYGLLDQVAALQWVQENIHSFGGDPGSVTIFGESAGGASVSFLLLSPLSAGLFHRAIAESGTATLKGIVGNPLPIAKLVANISGCDISSTQKIAECIKHWSIEDVISLSKERMFLQFVVTVDKIFLPKPVEELLQNQEFHKVPLMTGVNNDEFGWVLPRYIAPSGWNDGMDKEQVLSSMAAFSSEPQNQWINELVVEEYLGSSTDPIKIRDGYKEMMGDLIFTIPALTLAKAHKGAGAPIYLYEFQHTPSVFQATRPSFVGCDHGDELAFVFGLCFGNAHVKVTGSFTKEEDELCRTVMAYWGNFARTGSPNGPGLTPWPEFGAEAEYLGIGLEQKPGKNLKAERYIFMTEKLPELVAAAQEKGEHVEL</sequence>
<dbReference type="PROSITE" id="PS00941">
    <property type="entry name" value="CARBOXYLESTERASE_B_2"/>
    <property type="match status" value="2"/>
</dbReference>
<evidence type="ECO:0000256" key="2">
    <source>
        <dbReference type="ARBA" id="ARBA00022801"/>
    </source>
</evidence>
<feature type="domain" description="Carboxylesterase type B" evidence="5">
    <location>
        <begin position="550"/>
        <end position="1060"/>
    </location>
</feature>
<feature type="signal peptide" evidence="4">
    <location>
        <begin position="1"/>
        <end position="22"/>
    </location>
</feature>
<dbReference type="InterPro" id="IPR019826">
    <property type="entry name" value="Carboxylesterase_B_AS"/>
</dbReference>
<feature type="chain" id="PRO_5013311187" evidence="4">
    <location>
        <begin position="23"/>
        <end position="1081"/>
    </location>
</feature>
<keyword evidence="3" id="KW-1015">Disulfide bond</keyword>
<dbReference type="PANTHER" id="PTHR11559">
    <property type="entry name" value="CARBOXYLESTERASE"/>
    <property type="match status" value="1"/>
</dbReference>
<dbReference type="SUPFAM" id="SSF53474">
    <property type="entry name" value="alpha/beta-Hydrolases"/>
    <property type="match status" value="2"/>
</dbReference>
<proteinExistence type="inferred from homology"/>
<dbReference type="GeneID" id="108275184"/>
<dbReference type="Pfam" id="PF00135">
    <property type="entry name" value="COesterase"/>
    <property type="match status" value="2"/>
</dbReference>
<organism evidence="6 7">
    <name type="scientific">Ictalurus punctatus</name>
    <name type="common">Channel catfish</name>
    <name type="synonym">Silurus punctatus</name>
    <dbReference type="NCBI Taxonomy" id="7998"/>
    <lineage>
        <taxon>Eukaryota</taxon>
        <taxon>Metazoa</taxon>
        <taxon>Chordata</taxon>
        <taxon>Craniata</taxon>
        <taxon>Vertebrata</taxon>
        <taxon>Euteleostomi</taxon>
        <taxon>Actinopterygii</taxon>
        <taxon>Neopterygii</taxon>
        <taxon>Teleostei</taxon>
        <taxon>Ostariophysi</taxon>
        <taxon>Siluriformes</taxon>
        <taxon>Ictaluridae</taxon>
        <taxon>Ictalurus</taxon>
    </lineage>
</organism>